<name>A0A067MXV9_BOTB1</name>
<feature type="transmembrane region" description="Helical" evidence="9">
    <location>
        <begin position="105"/>
        <end position="123"/>
    </location>
</feature>
<sequence length="512" mass="56319">MAQTHQHPESSRDDLEKAGEQQSIDENPDGLQYGSSPTSRFHKLTRRLMSWNVESRGIWPIPFSQRTDPQFHKAFFLWFAFNTNILSISAGTLGPLTFGLSFRDSALIIFGFNVIGCLLPAYFSTFGPKLGLRQMCQARYSFGFYGAILPATLNLATMMGYLILTCILAGQTLSSASGNFGAQSELMSWDVGIVVIAVISLLVSFFGYRVMHYYERFAWIPVTIVFLIAIGLNARHMTPSTQIPAATHTQVLSFGASIAGYVISFAPLSADFSTYMRGDVSSFKVFSYTYVGLFVPACLVQILGAAFAAAIPNNPTWAMEEGDLAGLLHAVLLPCGQHFTRFLLVILAFSVAGNIAPTMYSFCLSFQVMIPSDITARIPRYVFSILATAILIPLAIVGSTKFYETLSNFLGLVGYWSSVFGAIVLTEHLVFRRGNFANYNISHWNQPGKLPLGLAAIVTSLLAAGVVVVSMEEVWFTGPLAKKSGDVAFELGFASAVIFYLPLRTLERRWRR</sequence>
<accession>A0A067MXV9</accession>
<evidence type="ECO:0000256" key="8">
    <source>
        <dbReference type="SAM" id="MobiDB-lite"/>
    </source>
</evidence>
<dbReference type="OrthoDB" id="2116389at2759"/>
<evidence type="ECO:0000256" key="3">
    <source>
        <dbReference type="ARBA" id="ARBA00022448"/>
    </source>
</evidence>
<reference evidence="11" key="1">
    <citation type="journal article" date="2014" name="Proc. Natl. Acad. Sci. U.S.A.">
        <title>Extensive sampling of basidiomycete genomes demonstrates inadequacy of the white-rot/brown-rot paradigm for wood decay fungi.</title>
        <authorList>
            <person name="Riley R."/>
            <person name="Salamov A.A."/>
            <person name="Brown D.W."/>
            <person name="Nagy L.G."/>
            <person name="Floudas D."/>
            <person name="Held B.W."/>
            <person name="Levasseur A."/>
            <person name="Lombard V."/>
            <person name="Morin E."/>
            <person name="Otillar R."/>
            <person name="Lindquist E.A."/>
            <person name="Sun H."/>
            <person name="LaButti K.M."/>
            <person name="Schmutz J."/>
            <person name="Jabbour D."/>
            <person name="Luo H."/>
            <person name="Baker S.E."/>
            <person name="Pisabarro A.G."/>
            <person name="Walton J.D."/>
            <person name="Blanchette R.A."/>
            <person name="Henrissat B."/>
            <person name="Martin F."/>
            <person name="Cullen D."/>
            <person name="Hibbett D.S."/>
            <person name="Grigoriev I.V."/>
        </authorList>
    </citation>
    <scope>NUCLEOTIDE SEQUENCE [LARGE SCALE GENOMIC DNA]</scope>
    <source>
        <strain evidence="11">FD-172 SS1</strain>
    </source>
</reference>
<dbReference type="STRING" id="930990.A0A067MXV9"/>
<feature type="transmembrane region" description="Helical" evidence="9">
    <location>
        <begin position="452"/>
        <end position="471"/>
    </location>
</feature>
<evidence type="ECO:0000256" key="6">
    <source>
        <dbReference type="ARBA" id="ARBA00023136"/>
    </source>
</evidence>
<feature type="transmembrane region" description="Helical" evidence="9">
    <location>
        <begin position="74"/>
        <end position="93"/>
    </location>
</feature>
<comment type="subcellular location">
    <subcellularLocation>
        <location evidence="1">Membrane</location>
        <topology evidence="1">Multi-pass membrane protein</topology>
    </subcellularLocation>
</comment>
<evidence type="ECO:0000256" key="5">
    <source>
        <dbReference type="ARBA" id="ARBA00022989"/>
    </source>
</evidence>
<dbReference type="Proteomes" id="UP000027195">
    <property type="component" value="Unassembled WGS sequence"/>
</dbReference>
<dbReference type="InterPro" id="IPR001248">
    <property type="entry name" value="Pur-cyt_permease"/>
</dbReference>
<dbReference type="Gene3D" id="1.10.4160.10">
    <property type="entry name" value="Hydantoin permease"/>
    <property type="match status" value="1"/>
</dbReference>
<feature type="transmembrane region" description="Helical" evidence="9">
    <location>
        <begin position="409"/>
        <end position="431"/>
    </location>
</feature>
<dbReference type="PANTHER" id="PTHR31806">
    <property type="entry name" value="PURINE-CYTOSINE PERMEASE FCY2-RELATED"/>
    <property type="match status" value="1"/>
</dbReference>
<feature type="transmembrane region" description="Helical" evidence="9">
    <location>
        <begin position="217"/>
        <end position="234"/>
    </location>
</feature>
<dbReference type="AlphaFoldDB" id="A0A067MXV9"/>
<dbReference type="InterPro" id="IPR026030">
    <property type="entry name" value="Pur-cyt_permease_Fcy2/21/22"/>
</dbReference>
<dbReference type="PANTHER" id="PTHR31806:SF5">
    <property type="entry name" value="PURINE-CYTOSINE PERMEASE FCY21"/>
    <property type="match status" value="1"/>
</dbReference>
<keyword evidence="4 9" id="KW-0812">Transmembrane</keyword>
<dbReference type="PIRSF" id="PIRSF002744">
    <property type="entry name" value="Pur-cyt_permease"/>
    <property type="match status" value="1"/>
</dbReference>
<dbReference type="Pfam" id="PF02133">
    <property type="entry name" value="Transp_cyt_pur"/>
    <property type="match status" value="1"/>
</dbReference>
<feature type="region of interest" description="Disordered" evidence="8">
    <location>
        <begin position="1"/>
        <end position="37"/>
    </location>
</feature>
<feature type="transmembrane region" description="Helical" evidence="9">
    <location>
        <begin position="288"/>
        <end position="311"/>
    </location>
</feature>
<dbReference type="EMBL" id="KL198017">
    <property type="protein sequence ID" value="KDQ20598.1"/>
    <property type="molecule type" value="Genomic_DNA"/>
</dbReference>
<evidence type="ECO:0000256" key="4">
    <source>
        <dbReference type="ARBA" id="ARBA00022692"/>
    </source>
</evidence>
<dbReference type="GO" id="GO:0022857">
    <property type="term" value="F:transmembrane transporter activity"/>
    <property type="evidence" value="ECO:0007669"/>
    <property type="project" value="InterPro"/>
</dbReference>
<evidence type="ECO:0000256" key="7">
    <source>
        <dbReference type="PIRNR" id="PIRNR002744"/>
    </source>
</evidence>
<keyword evidence="3 7" id="KW-0813">Transport</keyword>
<feature type="transmembrane region" description="Helical" evidence="9">
    <location>
        <begin position="191"/>
        <end position="210"/>
    </location>
</feature>
<evidence type="ECO:0000313" key="10">
    <source>
        <dbReference type="EMBL" id="KDQ20598.1"/>
    </source>
</evidence>
<evidence type="ECO:0000256" key="2">
    <source>
        <dbReference type="ARBA" id="ARBA00008974"/>
    </source>
</evidence>
<dbReference type="InParanoid" id="A0A067MXV9"/>
<protein>
    <recommendedName>
        <fullName evidence="12">Purine-cytosine permease</fullName>
    </recommendedName>
</protein>
<gene>
    <name evidence="10" type="ORF">BOTBODRAFT_100731</name>
</gene>
<evidence type="ECO:0000256" key="9">
    <source>
        <dbReference type="SAM" id="Phobius"/>
    </source>
</evidence>
<proteinExistence type="inferred from homology"/>
<organism evidence="10 11">
    <name type="scientific">Botryobasidium botryosum (strain FD-172 SS1)</name>
    <dbReference type="NCBI Taxonomy" id="930990"/>
    <lineage>
        <taxon>Eukaryota</taxon>
        <taxon>Fungi</taxon>
        <taxon>Dikarya</taxon>
        <taxon>Basidiomycota</taxon>
        <taxon>Agaricomycotina</taxon>
        <taxon>Agaricomycetes</taxon>
        <taxon>Cantharellales</taxon>
        <taxon>Botryobasidiaceae</taxon>
        <taxon>Botryobasidium</taxon>
    </lineage>
</organism>
<feature type="transmembrane region" description="Helical" evidence="9">
    <location>
        <begin position="342"/>
        <end position="366"/>
    </location>
</feature>
<dbReference type="HOGENOM" id="CLU_026016_2_0_1"/>
<dbReference type="GO" id="GO:0005886">
    <property type="term" value="C:plasma membrane"/>
    <property type="evidence" value="ECO:0007669"/>
    <property type="project" value="TreeGrafter"/>
</dbReference>
<feature type="transmembrane region" description="Helical" evidence="9">
    <location>
        <begin position="144"/>
        <end position="171"/>
    </location>
</feature>
<feature type="compositionally biased region" description="Basic and acidic residues" evidence="8">
    <location>
        <begin position="1"/>
        <end position="19"/>
    </location>
</feature>
<evidence type="ECO:0008006" key="12">
    <source>
        <dbReference type="Google" id="ProtNLM"/>
    </source>
</evidence>
<keyword evidence="6 7" id="KW-0472">Membrane</keyword>
<feature type="transmembrane region" description="Helical" evidence="9">
    <location>
        <begin position="487"/>
        <end position="503"/>
    </location>
</feature>
<evidence type="ECO:0000313" key="11">
    <source>
        <dbReference type="Proteomes" id="UP000027195"/>
    </source>
</evidence>
<feature type="transmembrane region" description="Helical" evidence="9">
    <location>
        <begin position="378"/>
        <end position="397"/>
    </location>
</feature>
<evidence type="ECO:0000256" key="1">
    <source>
        <dbReference type="ARBA" id="ARBA00004141"/>
    </source>
</evidence>
<feature type="transmembrane region" description="Helical" evidence="9">
    <location>
        <begin position="254"/>
        <end position="276"/>
    </location>
</feature>
<keyword evidence="5 9" id="KW-1133">Transmembrane helix</keyword>
<keyword evidence="11" id="KW-1185">Reference proteome</keyword>
<comment type="similarity">
    <text evidence="2 7">Belongs to the purine-cytosine permease (2.A.39) family.</text>
</comment>